<evidence type="ECO:0000313" key="7">
    <source>
        <dbReference type="Proteomes" id="UP001249851"/>
    </source>
</evidence>
<dbReference type="AlphaFoldDB" id="A0AAD9PXM8"/>
<keyword evidence="4" id="KW-0342">GTP-binding</keyword>
<dbReference type="PROSITE" id="PS51716">
    <property type="entry name" value="G_IRG"/>
    <property type="match status" value="1"/>
</dbReference>
<dbReference type="PANTHER" id="PTHR32341">
    <property type="entry name" value="INTERFERON-INDUCIBLE GTPASE"/>
    <property type="match status" value="1"/>
</dbReference>
<feature type="domain" description="IRG-type G" evidence="5">
    <location>
        <begin position="47"/>
        <end position="109"/>
    </location>
</feature>
<dbReference type="Gene3D" id="3.40.50.300">
    <property type="entry name" value="P-loop containing nucleotide triphosphate hydrolases"/>
    <property type="match status" value="1"/>
</dbReference>
<evidence type="ECO:0000256" key="2">
    <source>
        <dbReference type="ARBA" id="ARBA00022741"/>
    </source>
</evidence>
<evidence type="ECO:0000256" key="4">
    <source>
        <dbReference type="ARBA" id="ARBA00023134"/>
    </source>
</evidence>
<dbReference type="InterPro" id="IPR027417">
    <property type="entry name" value="P-loop_NTPase"/>
</dbReference>
<proteinExistence type="inferred from homology"/>
<dbReference type="InterPro" id="IPR030385">
    <property type="entry name" value="G_IRG_dom"/>
</dbReference>
<keyword evidence="7" id="KW-1185">Reference proteome</keyword>
<evidence type="ECO:0000256" key="3">
    <source>
        <dbReference type="ARBA" id="ARBA00022801"/>
    </source>
</evidence>
<reference evidence="6" key="1">
    <citation type="journal article" date="2023" name="G3 (Bethesda)">
        <title>Whole genome assembly and annotation of the endangered Caribbean coral Acropora cervicornis.</title>
        <authorList>
            <person name="Selwyn J.D."/>
            <person name="Vollmer S.V."/>
        </authorList>
    </citation>
    <scope>NUCLEOTIDE SEQUENCE</scope>
    <source>
        <strain evidence="6">K2</strain>
    </source>
</reference>
<gene>
    <name evidence="6" type="ORF">P5673_028175</name>
</gene>
<evidence type="ECO:0000313" key="6">
    <source>
        <dbReference type="EMBL" id="KAK2550964.1"/>
    </source>
</evidence>
<dbReference type="EMBL" id="JARQWQ010000103">
    <property type="protein sequence ID" value="KAK2550964.1"/>
    <property type="molecule type" value="Genomic_DNA"/>
</dbReference>
<sequence>MADFSPKCLEDDFVMIEMKELQHEIDVSGVSNIQEFIRKRLERWRGVEVNIAVTGESGSGKSSFINAIKELHEDDDEAAPVDIITSVQENQLRMIIQLTPTSSFGIYQE</sequence>
<dbReference type="GO" id="GO:0016787">
    <property type="term" value="F:hydrolase activity"/>
    <property type="evidence" value="ECO:0007669"/>
    <property type="project" value="UniProtKB-KW"/>
</dbReference>
<reference evidence="6" key="2">
    <citation type="journal article" date="2023" name="Science">
        <title>Genomic signatures of disease resistance in endangered staghorn corals.</title>
        <authorList>
            <person name="Vollmer S.V."/>
            <person name="Selwyn J.D."/>
            <person name="Despard B.A."/>
            <person name="Roesel C.L."/>
        </authorList>
    </citation>
    <scope>NUCLEOTIDE SEQUENCE</scope>
    <source>
        <strain evidence="6">K2</strain>
    </source>
</reference>
<keyword evidence="2" id="KW-0547">Nucleotide-binding</keyword>
<name>A0AAD9PXM8_ACRCE</name>
<comment type="caution">
    <text evidence="6">The sequence shown here is derived from an EMBL/GenBank/DDBJ whole genome shotgun (WGS) entry which is preliminary data.</text>
</comment>
<evidence type="ECO:0000256" key="1">
    <source>
        <dbReference type="ARBA" id="ARBA00005429"/>
    </source>
</evidence>
<dbReference type="PANTHER" id="PTHR32341:SF10">
    <property type="entry name" value="INTERFERON-INDUCIBLE GTPASE 5"/>
    <property type="match status" value="1"/>
</dbReference>
<organism evidence="6 7">
    <name type="scientific">Acropora cervicornis</name>
    <name type="common">Staghorn coral</name>
    <dbReference type="NCBI Taxonomy" id="6130"/>
    <lineage>
        <taxon>Eukaryota</taxon>
        <taxon>Metazoa</taxon>
        <taxon>Cnidaria</taxon>
        <taxon>Anthozoa</taxon>
        <taxon>Hexacorallia</taxon>
        <taxon>Scleractinia</taxon>
        <taxon>Astrocoeniina</taxon>
        <taxon>Acroporidae</taxon>
        <taxon>Acropora</taxon>
    </lineage>
</organism>
<dbReference type="InterPro" id="IPR051515">
    <property type="entry name" value="IRG"/>
</dbReference>
<keyword evidence="3" id="KW-0378">Hydrolase</keyword>
<dbReference type="GO" id="GO:0005525">
    <property type="term" value="F:GTP binding"/>
    <property type="evidence" value="ECO:0007669"/>
    <property type="project" value="UniProtKB-KW"/>
</dbReference>
<dbReference type="Proteomes" id="UP001249851">
    <property type="component" value="Unassembled WGS sequence"/>
</dbReference>
<protein>
    <recommendedName>
        <fullName evidence="5">IRG-type G domain-containing protein</fullName>
    </recommendedName>
</protein>
<accession>A0AAD9PXM8</accession>
<dbReference type="Pfam" id="PF05049">
    <property type="entry name" value="IIGP"/>
    <property type="match status" value="1"/>
</dbReference>
<dbReference type="SUPFAM" id="SSF52540">
    <property type="entry name" value="P-loop containing nucleoside triphosphate hydrolases"/>
    <property type="match status" value="1"/>
</dbReference>
<comment type="similarity">
    <text evidence="1">Belongs to the TRAFAC class dynamin-like GTPase superfamily. IRG family.</text>
</comment>
<dbReference type="InterPro" id="IPR007743">
    <property type="entry name" value="Immunity-related_GTPase-like"/>
</dbReference>
<evidence type="ECO:0000259" key="5">
    <source>
        <dbReference type="PROSITE" id="PS51716"/>
    </source>
</evidence>
<dbReference type="GO" id="GO:0016020">
    <property type="term" value="C:membrane"/>
    <property type="evidence" value="ECO:0007669"/>
    <property type="project" value="InterPro"/>
</dbReference>